<evidence type="ECO:0000313" key="3">
    <source>
        <dbReference type="EMBL" id="CAI5723775.1"/>
    </source>
</evidence>
<evidence type="ECO:0000259" key="2">
    <source>
        <dbReference type="Pfam" id="PF13462"/>
    </source>
</evidence>
<evidence type="ECO:0000256" key="1">
    <source>
        <dbReference type="SAM" id="SignalP"/>
    </source>
</evidence>
<dbReference type="Gene3D" id="3.40.30.10">
    <property type="entry name" value="Glutaredoxin"/>
    <property type="match status" value="1"/>
</dbReference>
<organism evidence="3 4">
    <name type="scientific">Hyaloperonospora brassicae</name>
    <name type="common">Brassica downy mildew</name>
    <name type="synonym">Peronospora brassicae</name>
    <dbReference type="NCBI Taxonomy" id="162125"/>
    <lineage>
        <taxon>Eukaryota</taxon>
        <taxon>Sar</taxon>
        <taxon>Stramenopiles</taxon>
        <taxon>Oomycota</taxon>
        <taxon>Peronosporomycetes</taxon>
        <taxon>Peronosporales</taxon>
        <taxon>Peronosporaceae</taxon>
        <taxon>Hyaloperonospora</taxon>
    </lineage>
</organism>
<protein>
    <recommendedName>
        <fullName evidence="2">Thioredoxin-like fold domain-containing protein</fullName>
    </recommendedName>
</protein>
<dbReference type="InterPro" id="IPR036249">
    <property type="entry name" value="Thioredoxin-like_sf"/>
</dbReference>
<proteinExistence type="predicted"/>
<feature type="chain" id="PRO_5043942455" description="Thioredoxin-like fold domain-containing protein" evidence="1">
    <location>
        <begin position="22"/>
        <end position="256"/>
    </location>
</feature>
<dbReference type="PANTHER" id="PTHR33875">
    <property type="entry name" value="OS09G0542200 PROTEIN"/>
    <property type="match status" value="1"/>
</dbReference>
<dbReference type="InterPro" id="IPR012336">
    <property type="entry name" value="Thioredoxin-like_fold"/>
</dbReference>
<dbReference type="PANTHER" id="PTHR33875:SF2">
    <property type="entry name" value="ACR183CP"/>
    <property type="match status" value="1"/>
</dbReference>
<dbReference type="Proteomes" id="UP001162031">
    <property type="component" value="Unassembled WGS sequence"/>
</dbReference>
<dbReference type="AlphaFoldDB" id="A0AAV0TM70"/>
<accession>A0AAV0TM70</accession>
<dbReference type="SUPFAM" id="SSF52833">
    <property type="entry name" value="Thioredoxin-like"/>
    <property type="match status" value="1"/>
</dbReference>
<gene>
    <name evidence="3" type="ORF">HBR001_LOCUS3196</name>
</gene>
<dbReference type="CDD" id="cd02972">
    <property type="entry name" value="DsbA_family"/>
    <property type="match status" value="1"/>
</dbReference>
<dbReference type="Pfam" id="PF13462">
    <property type="entry name" value="Thioredoxin_4"/>
    <property type="match status" value="1"/>
</dbReference>
<comment type="caution">
    <text evidence="3">The sequence shown here is derived from an EMBL/GenBank/DDBJ whole genome shotgun (WGS) entry which is preliminary data.</text>
</comment>
<feature type="domain" description="Thioredoxin-like fold" evidence="2">
    <location>
        <begin position="34"/>
        <end position="209"/>
    </location>
</feature>
<name>A0AAV0TM70_HYABA</name>
<dbReference type="EMBL" id="CANTFL010000511">
    <property type="protein sequence ID" value="CAI5723775.1"/>
    <property type="molecule type" value="Genomic_DNA"/>
</dbReference>
<evidence type="ECO:0000313" key="4">
    <source>
        <dbReference type="Proteomes" id="UP001162031"/>
    </source>
</evidence>
<reference evidence="3" key="1">
    <citation type="submission" date="2022-12" db="EMBL/GenBank/DDBJ databases">
        <authorList>
            <person name="Webb A."/>
        </authorList>
    </citation>
    <scope>NUCLEOTIDE SEQUENCE</scope>
    <source>
        <strain evidence="3">Hp1</strain>
    </source>
</reference>
<sequence>MTSMLLLCTAVFLLHLSETCAEIPVPEAPAGFTIGRGSASAEVQLEAFIDPLCPFSKAAYNGVKALADHYEPSDVRVKMVVFPLPFRQHGFAAAQSAFAVTSALGDGFFAPWLEALYEHQERFWDPATKDASATQVRSQLYDVAKKTFPSLTDKQWEEGMTTNGTAEARRRTRVTWKYACTRTVTGTPQYILNGVPFAEADSSWKLNDWLNVIEPLVQANRAWTVSTSAWSGRAAVDEIATHAVSNVTQVLAVRSS</sequence>
<keyword evidence="1" id="KW-0732">Signal</keyword>
<feature type="signal peptide" evidence="1">
    <location>
        <begin position="1"/>
        <end position="21"/>
    </location>
</feature>
<keyword evidence="4" id="KW-1185">Reference proteome</keyword>